<feature type="transmembrane region" description="Helical" evidence="1">
    <location>
        <begin position="114"/>
        <end position="131"/>
    </location>
</feature>
<keyword evidence="1" id="KW-0472">Membrane</keyword>
<proteinExistence type="predicted"/>
<feature type="transmembrane region" description="Helical" evidence="1">
    <location>
        <begin position="152"/>
        <end position="171"/>
    </location>
</feature>
<comment type="caution">
    <text evidence="2">The sequence shown here is derived from an EMBL/GenBank/DDBJ whole genome shotgun (WGS) entry which is preliminary data.</text>
</comment>
<protein>
    <recommendedName>
        <fullName evidence="4">DUF1700 domain-containing protein</fullName>
    </recommendedName>
</protein>
<reference evidence="2 3" key="1">
    <citation type="submission" date="2016-10" db="EMBL/GenBank/DDBJ databases">
        <authorList>
            <person name="Varghese N."/>
            <person name="Submissions S."/>
        </authorList>
    </citation>
    <scope>NUCLEOTIDE SEQUENCE [LARGE SCALE GENOMIC DNA]</scope>
    <source>
        <strain evidence="2 3">CGMCC 1.6501</strain>
    </source>
</reference>
<keyword evidence="1" id="KW-1133">Transmembrane helix</keyword>
<dbReference type="AlphaFoldDB" id="A0AA94HDQ4"/>
<gene>
    <name evidence="2" type="ORF">SAMN05216235_0967</name>
</gene>
<keyword evidence="1" id="KW-0812">Transmembrane</keyword>
<feature type="transmembrane region" description="Helical" evidence="1">
    <location>
        <begin position="183"/>
        <end position="204"/>
    </location>
</feature>
<evidence type="ECO:0000313" key="2">
    <source>
        <dbReference type="EMBL" id="SFK66059.1"/>
    </source>
</evidence>
<dbReference type="EMBL" id="FOTB01000002">
    <property type="protein sequence ID" value="SFK66059.1"/>
    <property type="molecule type" value="Genomic_DNA"/>
</dbReference>
<sequence>MKLLEKEYKYMYQTLDEEDQMLFEELEGIIDSHHSRTEDKWDVLHEMMTHLYESEGESFKSLFGKQPENYALELGTSMEKGKSRYWKDFGMLFAYYTFIYSLCVLIAGSFTVSWLLLALPLLIALMIPMMNKGIRQQAFKGPASQTSTTITFLLLFGITKVFIIFTFHDYFSPFLIVNYDGDVISVIKIACFTLLITVFFITLITSRRISMKFLSYSN</sequence>
<name>A0AA94HDQ4_9STAP</name>
<evidence type="ECO:0000313" key="3">
    <source>
        <dbReference type="Proteomes" id="UP000183090"/>
    </source>
</evidence>
<evidence type="ECO:0008006" key="4">
    <source>
        <dbReference type="Google" id="ProtNLM"/>
    </source>
</evidence>
<accession>A0AA94HDQ4</accession>
<organism evidence="2 3">
    <name type="scientific">Salinicoccus halodurans</name>
    <dbReference type="NCBI Taxonomy" id="407035"/>
    <lineage>
        <taxon>Bacteria</taxon>
        <taxon>Bacillati</taxon>
        <taxon>Bacillota</taxon>
        <taxon>Bacilli</taxon>
        <taxon>Bacillales</taxon>
        <taxon>Staphylococcaceae</taxon>
        <taxon>Salinicoccus</taxon>
    </lineage>
</organism>
<dbReference type="Proteomes" id="UP000183090">
    <property type="component" value="Unassembled WGS sequence"/>
</dbReference>
<dbReference type="SUPFAM" id="SSF158560">
    <property type="entry name" value="BH3980-like"/>
    <property type="match status" value="1"/>
</dbReference>
<evidence type="ECO:0000256" key="1">
    <source>
        <dbReference type="SAM" id="Phobius"/>
    </source>
</evidence>
<feature type="transmembrane region" description="Helical" evidence="1">
    <location>
        <begin position="89"/>
        <end position="108"/>
    </location>
</feature>
<dbReference type="RefSeq" id="WP_052749920.1">
    <property type="nucleotide sequence ID" value="NZ_CP011366.1"/>
</dbReference>